<dbReference type="RefSeq" id="WP_069440733.1">
    <property type="nucleotide sequence ID" value="NZ_LPWF01000005.1"/>
</dbReference>
<dbReference type="STRING" id="1774969.AUC69_06300"/>
<dbReference type="Pfam" id="PF01841">
    <property type="entry name" value="Transglut_core"/>
    <property type="match status" value="1"/>
</dbReference>
<evidence type="ECO:0000313" key="3">
    <source>
        <dbReference type="Proteomes" id="UP000094472"/>
    </source>
</evidence>
<dbReference type="SUPFAM" id="SSF54001">
    <property type="entry name" value="Cysteine proteinases"/>
    <property type="match status" value="1"/>
</dbReference>
<dbReference type="Proteomes" id="UP000094472">
    <property type="component" value="Unassembled WGS sequence"/>
</dbReference>
<dbReference type="Gene3D" id="3.10.620.30">
    <property type="match status" value="1"/>
</dbReference>
<dbReference type="SMART" id="SM00460">
    <property type="entry name" value="TGc"/>
    <property type="match status" value="1"/>
</dbReference>
<protein>
    <recommendedName>
        <fullName evidence="1">Transglutaminase-like domain-containing protein</fullName>
    </recommendedName>
</protein>
<evidence type="ECO:0000259" key="1">
    <source>
        <dbReference type="SMART" id="SM00460"/>
    </source>
</evidence>
<name>A0A1E3W729_9HYPH</name>
<dbReference type="Pfam" id="PF08379">
    <property type="entry name" value="Bact_transglu_N"/>
    <property type="match status" value="1"/>
</dbReference>
<dbReference type="OrthoDB" id="9804023at2"/>
<keyword evidence="3" id="KW-1185">Reference proteome</keyword>
<comment type="caution">
    <text evidence="2">The sequence shown here is derived from an EMBL/GenBank/DDBJ whole genome shotgun (WGS) entry which is preliminary data.</text>
</comment>
<dbReference type="InterPro" id="IPR013589">
    <property type="entry name" value="Bac_transglu_N"/>
</dbReference>
<sequence length="272" mass="29642">MLIRVEHGTSYEYSEPLLATTQYLRMTPLSGGTQAVESWVLTCPGASMTQWQDQYGNVCHTLTLPKPVDNLDIKVCGLVRTRDTNGVVGTASSELPSMLYLRETPYTVVTGPIRDFARRFSVEPKEDLIKTLHEIMLAVADKVSYSPGETHVHTTGTEALEQGRGVCQDQAHVFCAVCRVLGVPARYVSGYLSHGFGNEAHAASHAWAEAFVDSLGWVGFDPTNRACPNESYIRTAVGLDYAEASPVRGVRAGGGLETMTVKVSFPSQQQTQ</sequence>
<dbReference type="PANTHER" id="PTHR33490:SF6">
    <property type="entry name" value="SLL1049 PROTEIN"/>
    <property type="match status" value="1"/>
</dbReference>
<organism evidence="2 3">
    <name type="scientific">Methyloceanibacter superfactus</name>
    <dbReference type="NCBI Taxonomy" id="1774969"/>
    <lineage>
        <taxon>Bacteria</taxon>
        <taxon>Pseudomonadati</taxon>
        <taxon>Pseudomonadota</taxon>
        <taxon>Alphaproteobacteria</taxon>
        <taxon>Hyphomicrobiales</taxon>
        <taxon>Hyphomicrobiaceae</taxon>
        <taxon>Methyloceanibacter</taxon>
    </lineage>
</organism>
<dbReference type="InterPro" id="IPR002931">
    <property type="entry name" value="Transglutaminase-like"/>
</dbReference>
<feature type="domain" description="Transglutaminase-like" evidence="1">
    <location>
        <begin position="159"/>
        <end position="224"/>
    </location>
</feature>
<reference evidence="2 3" key="1">
    <citation type="journal article" date="2016" name="Environ. Microbiol.">
        <title>New Methyloceanibacter diversity from North Sea sediments includes methanotroph containing solely the soluble methane monooxygenase.</title>
        <authorList>
            <person name="Vekeman B."/>
            <person name="Kerckhof F.M."/>
            <person name="Cremers G."/>
            <person name="de Vos P."/>
            <person name="Vandamme P."/>
            <person name="Boon N."/>
            <person name="Op den Camp H.J."/>
            <person name="Heylen K."/>
        </authorList>
    </citation>
    <scope>NUCLEOTIDE SEQUENCE [LARGE SCALE GENOMIC DNA]</scope>
    <source>
        <strain evidence="2 3">R-67175</strain>
    </source>
</reference>
<gene>
    <name evidence="2" type="ORF">AUC69_06300</name>
</gene>
<dbReference type="EMBL" id="LPWF01000005">
    <property type="protein sequence ID" value="ODS01576.1"/>
    <property type="molecule type" value="Genomic_DNA"/>
</dbReference>
<dbReference type="PANTHER" id="PTHR33490">
    <property type="entry name" value="BLR5614 PROTEIN-RELATED"/>
    <property type="match status" value="1"/>
</dbReference>
<dbReference type="AlphaFoldDB" id="A0A1E3W729"/>
<dbReference type="InterPro" id="IPR038765">
    <property type="entry name" value="Papain-like_cys_pep_sf"/>
</dbReference>
<evidence type="ECO:0000313" key="2">
    <source>
        <dbReference type="EMBL" id="ODS01576.1"/>
    </source>
</evidence>
<proteinExistence type="predicted"/>
<accession>A0A1E3W729</accession>